<evidence type="ECO:0000256" key="4">
    <source>
        <dbReference type="ARBA" id="ARBA00023328"/>
    </source>
</evidence>
<dbReference type="Gene3D" id="1.10.418.30">
    <property type="entry name" value="Ncd80 complex, Ncd80 subunit"/>
    <property type="match status" value="1"/>
</dbReference>
<dbReference type="GO" id="GO:0000775">
    <property type="term" value="C:chromosome, centromeric region"/>
    <property type="evidence" value="ECO:0007669"/>
    <property type="project" value="UniProtKB-SubCell"/>
</dbReference>
<reference evidence="7" key="1">
    <citation type="journal article" date="2023" name="Genome Biol. Evol.">
        <title>Long-read-based Genome Assembly of Drosophila gunungcola Reveals Fewer Chemosensory Genes in Flower-breeding Species.</title>
        <authorList>
            <person name="Negi A."/>
            <person name="Liao B.Y."/>
            <person name="Yeh S.D."/>
        </authorList>
    </citation>
    <scope>NUCLEOTIDE SEQUENCE</scope>
    <source>
        <strain evidence="7">Sukarami</strain>
    </source>
</reference>
<gene>
    <name evidence="7" type="ORF">M5D96_004640</name>
</gene>
<feature type="coiled-coil region" evidence="5">
    <location>
        <begin position="389"/>
        <end position="416"/>
    </location>
</feature>
<feature type="compositionally biased region" description="Polar residues" evidence="6">
    <location>
        <begin position="146"/>
        <end position="157"/>
    </location>
</feature>
<protein>
    <recommendedName>
        <fullName evidence="9">Kinetochore and Eb1-associated basic protein</fullName>
    </recommendedName>
</protein>
<evidence type="ECO:0000256" key="3">
    <source>
        <dbReference type="ARBA" id="ARBA00023054"/>
    </source>
</evidence>
<proteinExistence type="predicted"/>
<evidence type="ECO:0000256" key="6">
    <source>
        <dbReference type="SAM" id="MobiDB-lite"/>
    </source>
</evidence>
<keyword evidence="8" id="KW-1185">Reference proteome</keyword>
<organism evidence="7 8">
    <name type="scientific">Drosophila gunungcola</name>
    <name type="common">fruit fly</name>
    <dbReference type="NCBI Taxonomy" id="103775"/>
    <lineage>
        <taxon>Eukaryota</taxon>
        <taxon>Metazoa</taxon>
        <taxon>Ecdysozoa</taxon>
        <taxon>Arthropoda</taxon>
        <taxon>Hexapoda</taxon>
        <taxon>Insecta</taxon>
        <taxon>Pterygota</taxon>
        <taxon>Neoptera</taxon>
        <taxon>Endopterygota</taxon>
        <taxon>Diptera</taxon>
        <taxon>Brachycera</taxon>
        <taxon>Muscomorpha</taxon>
        <taxon>Ephydroidea</taxon>
        <taxon>Drosophilidae</taxon>
        <taxon>Drosophila</taxon>
        <taxon>Sophophora</taxon>
    </lineage>
</organism>
<evidence type="ECO:0000313" key="8">
    <source>
        <dbReference type="Proteomes" id="UP001059596"/>
    </source>
</evidence>
<keyword evidence="4" id="KW-0137">Centromere</keyword>
<evidence type="ECO:0000256" key="5">
    <source>
        <dbReference type="SAM" id="Coils"/>
    </source>
</evidence>
<evidence type="ECO:0008006" key="9">
    <source>
        <dbReference type="Google" id="ProtNLM"/>
    </source>
</evidence>
<comment type="subcellular location">
    <subcellularLocation>
        <location evidence="1">Chromosome</location>
        <location evidence="1">Centromere</location>
    </subcellularLocation>
</comment>
<evidence type="ECO:0000256" key="2">
    <source>
        <dbReference type="ARBA" id="ARBA00022454"/>
    </source>
</evidence>
<dbReference type="AlphaFoldDB" id="A0A9Q0BT85"/>
<keyword evidence="2" id="KW-0158">Chromosome</keyword>
<sequence length="549" mass="63495">MATSPDVRTAAFLTPLRSKELIERQRGSKTVPKMEFLTPQKPKRIENPDARVPSIIITEADLERPKELLLRLERSIGRSASASKIPPKNAFLTTQNRQRTWEGLKTTETRSSKITIPASEPRPLRSKELLQDLNCYYRGTSATKITSQSNQKNQICSKTPEKRSHFIPSSEPQPIRPKVIREQERQAVITNRAVSVSIDRPKTRPPTSSFTSSRLLVPSTGFSYPKDPKSLATTSSKATKLTNSKRKLDFHTELDKDSLRPKLERFSKEWHKQPDYQLSQLISDFVKQLVRFLPSCGVKFSHPSRDCYVQQMMEGLQQLQYSKKVNESWLRMPIGQQAMGHVLEMLHFLLNVVETRKEQDICVSEEQNSRDVSSKKEATEIKIEQPFEVNCTSKDIMRLQQNVQNLQCQKDKLSNCRVDLKSFKPACTNDVNKLKDGVIKHDYAMLLDAQEERLHELQLHRLRLQEFSELVSLAKLKLKRCNTGNKEGIDAFNKQIQHLEDSPMVSKKRMHLNRLHLNLNFTLDEINERKEQLQRLYEENFLNLLQLNI</sequence>
<feature type="region of interest" description="Disordered" evidence="6">
    <location>
        <begin position="146"/>
        <end position="173"/>
    </location>
</feature>
<comment type="caution">
    <text evidence="7">The sequence shown here is derived from an EMBL/GenBank/DDBJ whole genome shotgun (WGS) entry which is preliminary data.</text>
</comment>
<dbReference type="OrthoDB" id="7868318at2759"/>
<name>A0A9Q0BT85_9MUSC</name>
<dbReference type="EMBL" id="JAMKOV010000002">
    <property type="protein sequence ID" value="KAI8043311.1"/>
    <property type="molecule type" value="Genomic_DNA"/>
</dbReference>
<dbReference type="Proteomes" id="UP001059596">
    <property type="component" value="Unassembled WGS sequence"/>
</dbReference>
<evidence type="ECO:0000313" key="7">
    <source>
        <dbReference type="EMBL" id="KAI8043311.1"/>
    </source>
</evidence>
<evidence type="ECO:0000256" key="1">
    <source>
        <dbReference type="ARBA" id="ARBA00004584"/>
    </source>
</evidence>
<accession>A0A9Q0BT85</accession>
<keyword evidence="3 5" id="KW-0175">Coiled coil</keyword>
<dbReference type="InterPro" id="IPR038273">
    <property type="entry name" value="Ndc80_sf"/>
</dbReference>